<feature type="region of interest" description="Disordered" evidence="1">
    <location>
        <begin position="12"/>
        <end position="36"/>
    </location>
</feature>
<proteinExistence type="predicted"/>
<feature type="compositionally biased region" description="Basic and acidic residues" evidence="1">
    <location>
        <begin position="412"/>
        <end position="427"/>
    </location>
</feature>
<gene>
    <name evidence="2" type="ORF">PR048_007514</name>
</gene>
<evidence type="ECO:0000313" key="3">
    <source>
        <dbReference type="Proteomes" id="UP001159363"/>
    </source>
</evidence>
<name>A0ABQ9HUF6_9NEOP</name>
<evidence type="ECO:0000256" key="1">
    <source>
        <dbReference type="SAM" id="MobiDB-lite"/>
    </source>
</evidence>
<feature type="region of interest" description="Disordered" evidence="1">
    <location>
        <begin position="384"/>
        <end position="430"/>
    </location>
</feature>
<dbReference type="Proteomes" id="UP001159363">
    <property type="component" value="Chromosome 3"/>
</dbReference>
<feature type="compositionally biased region" description="Polar residues" evidence="1">
    <location>
        <begin position="1054"/>
        <end position="1074"/>
    </location>
</feature>
<sequence length="1346" mass="151815">MFARHFQCNFGKSRRNTPVTPREWPARRRKRECPEKTQLPTATSAMFHPCKNSGFAISDRFRTCVANCGRKTGVGNYTRFVTKGSRECGRIVSSGDIEGMWENLVEVSRECGRTVSSGGIKGMWENLVEVSRECGRTVRSGGIKGMWENLVEVSRECGRIVSSGGIKGMWENLVEVSRECGRIVSSGGIKGMWENLVEVSRECGRIVSSGGIKGKCATTVRRSYFEHTLRNFFAPMSTTLARRDTPRTRSDTPLQRGRGHNLSGVLETRGEYLAARGHEARPEFSHGPVRAPDDVREDRRRVARVSTRRSMHSPCCVRSVCGDKTKRRFGDDKATGLNDYEDMRELSQFVLTAPKLTVVCTSQALPFWEDLGEILRADTGETRYEAAPECNGRPPRKPADQRHRPARIPSPKIRERPRRELNQERSSRCATAAPWRDSGCAETSRSGKRDYSSCNGPPSQQFLRVECLGDCAISSQDDEPAGRRVAVRVKSATTSICTVKNLICTVQPHDGNTARLARRSDEVLGVRVSVARIAPSLRDLGRGVAQFTTLFDSHLIESRGMLHETSIVEVKQLPTEHSTGLYNVKNPYIHHNMKAEVNQLPTEHSTRLYNVKNPYIHHNMKIEVKQLPTEHSTRLYNVKNLYIHLNMKVEVKQLPTEHSTRLYNVKNLYNMKVEVKQLPTEHSTLLYNLKNPYIHHNMKVEVKQLPTEHSTRLYNVKNLYIHLNMKVEVKQLPTEHSTLLYNVKNPYIHHNMKVEVKQLPTEHSTRLYNVKNPYNMKVEVKQLPTEHSTLLYNVKNTYIHHNMKVEVKQLPTEHSTRLYNVKNTYIHHNMKIVTKVRFMLHMKEEFPWCVRARHGASSVCQLTHSTSLSACANQRSEHRESLQYSTYVLITFRHYTTACQRIADIIPTVHRLLCRRQRIHAHVVFCYDRCYVRWVVLCCGLHIRGEIGAGDSPGIFILLTFIARIIATSTAAAVQTAMRIPVQVQVSNECAREYVWAALKQVSHDARRVPNLLEMPTAHQNFLHNSAGMQERGETGDRRENPPTSDIARHDSHMLTSGSGTRGETASYSTNSNPRQPIGYISQYVLANQTLRPCSELRTTNQETETPNINGIATPLSLTTADIASKSKRSASGRRLYSLSLITPGVKTDRAAKDSFFGFFYHSSFQPGHRIYANGNRAGRCRWSVGFLGDLQFFPAPSFRRLSIFTSITLIGSQDLAVKEPPKSLLSLAPNERLLRSVLTGDEADGPEVACPHWLGRACDVSTSPANKMATSLTNHFGGWGDKSYESFARSVAVVGDIIGDNSERDRDGNTARLARRSDEALEVRVSVARIAPSLLDLGRGSPFRS</sequence>
<feature type="region of interest" description="Disordered" evidence="1">
    <location>
        <begin position="278"/>
        <end position="297"/>
    </location>
</feature>
<evidence type="ECO:0000313" key="2">
    <source>
        <dbReference type="EMBL" id="KAJ8888029.1"/>
    </source>
</evidence>
<comment type="caution">
    <text evidence="2">The sequence shown here is derived from an EMBL/GenBank/DDBJ whole genome shotgun (WGS) entry which is preliminary data.</text>
</comment>
<accession>A0ABQ9HUF6</accession>
<keyword evidence="3" id="KW-1185">Reference proteome</keyword>
<organism evidence="2 3">
    <name type="scientific">Dryococelus australis</name>
    <dbReference type="NCBI Taxonomy" id="614101"/>
    <lineage>
        <taxon>Eukaryota</taxon>
        <taxon>Metazoa</taxon>
        <taxon>Ecdysozoa</taxon>
        <taxon>Arthropoda</taxon>
        <taxon>Hexapoda</taxon>
        <taxon>Insecta</taxon>
        <taxon>Pterygota</taxon>
        <taxon>Neoptera</taxon>
        <taxon>Polyneoptera</taxon>
        <taxon>Phasmatodea</taxon>
        <taxon>Verophasmatodea</taxon>
        <taxon>Anareolatae</taxon>
        <taxon>Phasmatidae</taxon>
        <taxon>Eurycanthinae</taxon>
        <taxon>Dryococelus</taxon>
    </lineage>
</organism>
<dbReference type="EMBL" id="JARBHB010000003">
    <property type="protein sequence ID" value="KAJ8888029.1"/>
    <property type="molecule type" value="Genomic_DNA"/>
</dbReference>
<protein>
    <submittedName>
        <fullName evidence="2">Uncharacterized protein</fullName>
    </submittedName>
</protein>
<feature type="compositionally biased region" description="Basic and acidic residues" evidence="1">
    <location>
        <begin position="1031"/>
        <end position="1053"/>
    </location>
</feature>
<feature type="region of interest" description="Disordered" evidence="1">
    <location>
        <begin position="1030"/>
        <end position="1074"/>
    </location>
</feature>
<reference evidence="2 3" key="1">
    <citation type="submission" date="2023-02" db="EMBL/GenBank/DDBJ databases">
        <title>LHISI_Scaffold_Assembly.</title>
        <authorList>
            <person name="Stuart O.P."/>
            <person name="Cleave R."/>
            <person name="Magrath M.J.L."/>
            <person name="Mikheyev A.S."/>
        </authorList>
    </citation>
    <scope>NUCLEOTIDE SEQUENCE [LARGE SCALE GENOMIC DNA]</scope>
    <source>
        <strain evidence="2">Daus_M_001</strain>
        <tissue evidence="2">Leg muscle</tissue>
    </source>
</reference>